<dbReference type="SFLD" id="SFLDS00003">
    <property type="entry name" value="Haloacid_Dehalogenase"/>
    <property type="match status" value="1"/>
</dbReference>
<dbReference type="PRINTS" id="PR00413">
    <property type="entry name" value="HADHALOGNASE"/>
</dbReference>
<keyword evidence="1 2" id="KW-0378">Hydrolase</keyword>
<dbReference type="PANTHER" id="PTHR43316">
    <property type="entry name" value="HYDROLASE, HALOACID DELAHOGENASE-RELATED"/>
    <property type="match status" value="1"/>
</dbReference>
<gene>
    <name evidence="2" type="ORF">IAA66_04635</name>
</gene>
<dbReference type="EMBL" id="DVFI01000071">
    <property type="protein sequence ID" value="HIQ62859.1"/>
    <property type="molecule type" value="Genomic_DNA"/>
</dbReference>
<accession>A0A9D0YW78</accession>
<dbReference type="InterPro" id="IPR036412">
    <property type="entry name" value="HAD-like_sf"/>
</dbReference>
<name>A0A9D0YW78_9FIRM</name>
<evidence type="ECO:0000313" key="3">
    <source>
        <dbReference type="Proteomes" id="UP000886819"/>
    </source>
</evidence>
<dbReference type="SFLD" id="SFLDG01129">
    <property type="entry name" value="C1.5:_HAD__Beta-PGM__Phosphata"/>
    <property type="match status" value="1"/>
</dbReference>
<reference evidence="2" key="2">
    <citation type="journal article" date="2021" name="PeerJ">
        <title>Extensive microbial diversity within the chicken gut microbiome revealed by metagenomics and culture.</title>
        <authorList>
            <person name="Gilroy R."/>
            <person name="Ravi A."/>
            <person name="Getino M."/>
            <person name="Pursley I."/>
            <person name="Horton D.L."/>
            <person name="Alikhan N.F."/>
            <person name="Baker D."/>
            <person name="Gharbi K."/>
            <person name="Hall N."/>
            <person name="Watson M."/>
            <person name="Adriaenssens E.M."/>
            <person name="Foster-Nyarko E."/>
            <person name="Jarju S."/>
            <person name="Secka A."/>
            <person name="Antonio M."/>
            <person name="Oren A."/>
            <person name="Chaudhuri R.R."/>
            <person name="La Ragione R."/>
            <person name="Hildebrand F."/>
            <person name="Pallen M.J."/>
        </authorList>
    </citation>
    <scope>NUCLEOTIDE SEQUENCE</scope>
    <source>
        <strain evidence="2">ChiHile30-977</strain>
    </source>
</reference>
<evidence type="ECO:0000313" key="2">
    <source>
        <dbReference type="EMBL" id="HIQ62859.1"/>
    </source>
</evidence>
<dbReference type="PANTHER" id="PTHR43316:SF3">
    <property type="entry name" value="HALOACID DEHALOGENASE, TYPE II (AFU_ORTHOLOGUE AFUA_2G07750)-RELATED"/>
    <property type="match status" value="1"/>
</dbReference>
<proteinExistence type="predicted"/>
<dbReference type="InterPro" id="IPR051540">
    <property type="entry name" value="S-2-haloacid_dehalogenase"/>
</dbReference>
<evidence type="ECO:0000256" key="1">
    <source>
        <dbReference type="ARBA" id="ARBA00022801"/>
    </source>
</evidence>
<sequence length="235" mass="26326">MELQAVWFDLDGTLLPMDQDAFVRAYFSLLARWAAPRGYEPGKLADTVWQGTAAMIHNDGRRANEAVFWQAFVDAYGETALADRPFFDAFYREAFQRARTACGFAPQASQAVRLVRDKGFRAVLATNPVFPAAATESRIRWAGLSPEDFEAYTTYENASFCKPNLRYFEELAARLGLAPEACLMVGNDVEEDMVARELGMRVFLLTDCLRNPSGRDISSFPHGDFDALMAHLRGL</sequence>
<dbReference type="InterPro" id="IPR006439">
    <property type="entry name" value="HAD-SF_hydro_IA"/>
</dbReference>
<dbReference type="GO" id="GO:0016787">
    <property type="term" value="F:hydrolase activity"/>
    <property type="evidence" value="ECO:0007669"/>
    <property type="project" value="UniProtKB-KW"/>
</dbReference>
<organism evidence="2 3">
    <name type="scientific">Candidatus Avichristensenella intestinipullorum</name>
    <dbReference type="NCBI Taxonomy" id="2840693"/>
    <lineage>
        <taxon>Bacteria</taxon>
        <taxon>Bacillati</taxon>
        <taxon>Bacillota</taxon>
        <taxon>Clostridia</taxon>
        <taxon>Candidatus Avichristensenella</taxon>
    </lineage>
</organism>
<dbReference type="InterPro" id="IPR023214">
    <property type="entry name" value="HAD_sf"/>
</dbReference>
<dbReference type="SUPFAM" id="SSF56784">
    <property type="entry name" value="HAD-like"/>
    <property type="match status" value="1"/>
</dbReference>
<dbReference type="AlphaFoldDB" id="A0A9D0YW78"/>
<dbReference type="Proteomes" id="UP000886819">
    <property type="component" value="Unassembled WGS sequence"/>
</dbReference>
<protein>
    <submittedName>
        <fullName evidence="2">HAD family hydrolase</fullName>
    </submittedName>
</protein>
<reference evidence="2" key="1">
    <citation type="submission" date="2020-10" db="EMBL/GenBank/DDBJ databases">
        <authorList>
            <person name="Gilroy R."/>
        </authorList>
    </citation>
    <scope>NUCLEOTIDE SEQUENCE</scope>
    <source>
        <strain evidence="2">ChiHile30-977</strain>
    </source>
</reference>
<dbReference type="Gene3D" id="3.40.50.1000">
    <property type="entry name" value="HAD superfamily/HAD-like"/>
    <property type="match status" value="1"/>
</dbReference>
<comment type="caution">
    <text evidence="2">The sequence shown here is derived from an EMBL/GenBank/DDBJ whole genome shotgun (WGS) entry which is preliminary data.</text>
</comment>
<dbReference type="Pfam" id="PF00702">
    <property type="entry name" value="Hydrolase"/>
    <property type="match status" value="1"/>
</dbReference>